<accession>A0A5R8Z541</accession>
<dbReference type="OrthoDB" id="3523787at2"/>
<keyword evidence="2" id="KW-1185">Reference proteome</keyword>
<evidence type="ECO:0000313" key="2">
    <source>
        <dbReference type="Proteomes" id="UP000309033"/>
    </source>
</evidence>
<dbReference type="Proteomes" id="UP000309033">
    <property type="component" value="Unassembled WGS sequence"/>
</dbReference>
<comment type="caution">
    <text evidence="1">The sequence shown here is derived from an EMBL/GenBank/DDBJ whole genome shotgun (WGS) entry which is preliminary data.</text>
</comment>
<gene>
    <name evidence="1" type="ORF">FED44_13880</name>
</gene>
<proteinExistence type="predicted"/>
<protein>
    <submittedName>
        <fullName evidence="1">Uncharacterized protein</fullName>
    </submittedName>
</protein>
<dbReference type="AlphaFoldDB" id="A0A5R8Z541"/>
<reference evidence="1" key="1">
    <citation type="submission" date="2019-05" db="EMBL/GenBank/DDBJ databases">
        <title>Isolation, diversity and antifungal activity of Actinobacteria from wheat.</title>
        <authorList>
            <person name="Yu B."/>
        </authorList>
    </citation>
    <scope>NUCLEOTIDE SEQUENCE [LARGE SCALE GENOMIC DNA]</scope>
    <source>
        <strain evidence="1">NEAU-HEGS1-5</strain>
    </source>
</reference>
<dbReference type="EMBL" id="VANP01000004">
    <property type="protein sequence ID" value="TLP60928.1"/>
    <property type="molecule type" value="Genomic_DNA"/>
</dbReference>
<organism evidence="1 2">
    <name type="scientific">Microbispora triticiradicis</name>
    <dbReference type="NCBI Taxonomy" id="2200763"/>
    <lineage>
        <taxon>Bacteria</taxon>
        <taxon>Bacillati</taxon>
        <taxon>Actinomycetota</taxon>
        <taxon>Actinomycetes</taxon>
        <taxon>Streptosporangiales</taxon>
        <taxon>Streptosporangiaceae</taxon>
        <taxon>Microbispora</taxon>
    </lineage>
</organism>
<sequence>MSHTHAQGSDARTQAIVRELAVVHQLAAKDHQVGEPGLYSRIMVIVDGNIPSQGDDESCYLTPVAAPKSGQGYYTLTRADGAERPAEISVDEAKLSQQDSEVTTLLEAYDWMTGRGFSVAAQSIQVILISNIGPCTGCKARLRIFQDDLVAAAKDAGSNVPFTVESVYDTPEASLDRTRGSKIPTTYGYPDAVRTPYDISGRQGAYWVYRLPSLQ</sequence>
<name>A0A5R8Z541_9ACTN</name>
<evidence type="ECO:0000313" key="1">
    <source>
        <dbReference type="EMBL" id="TLP60928.1"/>
    </source>
</evidence>